<dbReference type="RefSeq" id="WP_112090140.1">
    <property type="nucleotide sequence ID" value="NZ_PRLD01000001.1"/>
</dbReference>
<dbReference type="EMBL" id="PRLD01000001">
    <property type="protein sequence ID" value="RAW60949.1"/>
    <property type="molecule type" value="Genomic_DNA"/>
</dbReference>
<dbReference type="AlphaFoldDB" id="A0A329UHR5"/>
<feature type="domain" description="RNA polymerase sigma factor 70 region 4 type 2" evidence="5">
    <location>
        <begin position="68"/>
        <end position="119"/>
    </location>
</feature>
<protein>
    <submittedName>
        <fullName evidence="7">RNA polymerase subunit sigma-70</fullName>
    </submittedName>
    <submittedName>
        <fullName evidence="6">Sigma-70 family RNA polymerase sigma factor</fullName>
    </submittedName>
</protein>
<evidence type="ECO:0000313" key="9">
    <source>
        <dbReference type="Proteomes" id="UP000462091"/>
    </source>
</evidence>
<organism evidence="7 8">
    <name type="scientific">Faecalibacterium prausnitzii</name>
    <dbReference type="NCBI Taxonomy" id="853"/>
    <lineage>
        <taxon>Bacteria</taxon>
        <taxon>Bacillati</taxon>
        <taxon>Bacillota</taxon>
        <taxon>Clostridia</taxon>
        <taxon>Eubacteriales</taxon>
        <taxon>Oscillospiraceae</taxon>
        <taxon>Faecalibacterium</taxon>
    </lineage>
</organism>
<dbReference type="NCBIfam" id="TIGR02937">
    <property type="entry name" value="sigma70-ECF"/>
    <property type="match status" value="1"/>
</dbReference>
<evidence type="ECO:0000259" key="5">
    <source>
        <dbReference type="Pfam" id="PF08281"/>
    </source>
</evidence>
<keyword evidence="2" id="KW-0731">Sigma factor</keyword>
<dbReference type="Proteomes" id="UP000462091">
    <property type="component" value="Unassembled WGS sequence"/>
</dbReference>
<dbReference type="InterPro" id="IPR036388">
    <property type="entry name" value="WH-like_DNA-bd_sf"/>
</dbReference>
<dbReference type="GO" id="GO:0016987">
    <property type="term" value="F:sigma factor activity"/>
    <property type="evidence" value="ECO:0007669"/>
    <property type="project" value="UniProtKB-KW"/>
</dbReference>
<gene>
    <name evidence="7" type="ORF">C4N24_02250</name>
    <name evidence="6" type="ORF">GKE10_02865</name>
</gene>
<dbReference type="Pfam" id="PF08281">
    <property type="entry name" value="Sigma70_r4_2"/>
    <property type="match status" value="1"/>
</dbReference>
<reference evidence="6 9" key="2">
    <citation type="journal article" date="2019" name="Nat. Med.">
        <title>A library of human gut bacterial isolates paired with longitudinal multiomics data enables mechanistic microbiome research.</title>
        <authorList>
            <person name="Poyet M."/>
            <person name="Groussin M."/>
            <person name="Gibbons S.M."/>
            <person name="Avila-Pacheco J."/>
            <person name="Jiang X."/>
            <person name="Kearney S.M."/>
            <person name="Perrotta A.R."/>
            <person name="Berdy B."/>
            <person name="Zhao S."/>
            <person name="Lieberman T.D."/>
            <person name="Swanson P.K."/>
            <person name="Smith M."/>
            <person name="Roesemann S."/>
            <person name="Alexander J.E."/>
            <person name="Rich S.A."/>
            <person name="Livny J."/>
            <person name="Vlamakis H."/>
            <person name="Clish C."/>
            <person name="Bullock K."/>
            <person name="Deik A."/>
            <person name="Scott J."/>
            <person name="Pierce K.A."/>
            <person name="Xavier R.J."/>
            <person name="Alm E.J."/>
        </authorList>
    </citation>
    <scope>NUCLEOTIDE SEQUENCE [LARGE SCALE GENOMIC DNA]</scope>
    <source>
        <strain evidence="6 9">BIOML-B1</strain>
    </source>
</reference>
<dbReference type="InterPro" id="IPR014284">
    <property type="entry name" value="RNA_pol_sigma-70_dom"/>
</dbReference>
<evidence type="ECO:0000256" key="4">
    <source>
        <dbReference type="ARBA" id="ARBA00023163"/>
    </source>
</evidence>
<evidence type="ECO:0000313" key="8">
    <source>
        <dbReference type="Proteomes" id="UP000251281"/>
    </source>
</evidence>
<dbReference type="PANTHER" id="PTHR30385">
    <property type="entry name" value="SIGMA FACTOR F FLAGELLAR"/>
    <property type="match status" value="1"/>
</dbReference>
<dbReference type="EMBL" id="WKQM01000003">
    <property type="protein sequence ID" value="MSC50867.1"/>
    <property type="molecule type" value="Genomic_DNA"/>
</dbReference>
<dbReference type="InterPro" id="IPR013324">
    <property type="entry name" value="RNA_pol_sigma_r3/r4-like"/>
</dbReference>
<evidence type="ECO:0000313" key="7">
    <source>
        <dbReference type="EMBL" id="RAW60949.1"/>
    </source>
</evidence>
<proteinExistence type="predicted"/>
<dbReference type="SUPFAM" id="SSF88659">
    <property type="entry name" value="Sigma3 and sigma4 domains of RNA polymerase sigma factors"/>
    <property type="match status" value="1"/>
</dbReference>
<keyword evidence="1" id="KW-0805">Transcription regulation</keyword>
<name>A0A329UHR5_9FIRM</name>
<evidence type="ECO:0000256" key="3">
    <source>
        <dbReference type="ARBA" id="ARBA00023125"/>
    </source>
</evidence>
<dbReference type="GO" id="GO:0006352">
    <property type="term" value="P:DNA-templated transcription initiation"/>
    <property type="evidence" value="ECO:0007669"/>
    <property type="project" value="InterPro"/>
</dbReference>
<evidence type="ECO:0000256" key="2">
    <source>
        <dbReference type="ARBA" id="ARBA00023082"/>
    </source>
</evidence>
<sequence>MTEEYWVAVLKEEDRLLSNSDRKYRYHCNSLESMSEELTFQERCFYIQEDFTVQCEIRDFIDTIQNERLAEGLRHLTDRQRQVIELYFWKGYQCKEIATMFGCSPAAVTDLMHRVYKRLRVYLMDR</sequence>
<dbReference type="GO" id="GO:0003677">
    <property type="term" value="F:DNA binding"/>
    <property type="evidence" value="ECO:0007669"/>
    <property type="project" value="UniProtKB-KW"/>
</dbReference>
<keyword evidence="4" id="KW-0804">Transcription</keyword>
<accession>A0A329UHR5</accession>
<evidence type="ECO:0000313" key="6">
    <source>
        <dbReference type="EMBL" id="MSC50867.1"/>
    </source>
</evidence>
<dbReference type="Proteomes" id="UP000251281">
    <property type="component" value="Unassembled WGS sequence"/>
</dbReference>
<evidence type="ECO:0000256" key="1">
    <source>
        <dbReference type="ARBA" id="ARBA00023015"/>
    </source>
</evidence>
<keyword evidence="3" id="KW-0238">DNA-binding</keyword>
<reference evidence="7 8" key="1">
    <citation type="submission" date="2018-02" db="EMBL/GenBank/DDBJ databases">
        <title>Complete genome sequencing of Faecalibacterium prausnitzii strains isolated from the human gut.</title>
        <authorList>
            <person name="Fitzgerald B.C."/>
            <person name="Shkoporov A.N."/>
            <person name="Ross P.R."/>
            <person name="Hill C."/>
        </authorList>
    </citation>
    <scope>NUCLEOTIDE SEQUENCE [LARGE SCALE GENOMIC DNA]</scope>
    <source>
        <strain evidence="7 8">APC923/51-1</strain>
    </source>
</reference>
<dbReference type="Gene3D" id="1.10.10.10">
    <property type="entry name" value="Winged helix-like DNA-binding domain superfamily/Winged helix DNA-binding domain"/>
    <property type="match status" value="1"/>
</dbReference>
<dbReference type="CDD" id="cd06171">
    <property type="entry name" value="Sigma70_r4"/>
    <property type="match status" value="1"/>
</dbReference>
<comment type="caution">
    <text evidence="7">The sequence shown here is derived from an EMBL/GenBank/DDBJ whole genome shotgun (WGS) entry which is preliminary data.</text>
</comment>
<dbReference type="InterPro" id="IPR013249">
    <property type="entry name" value="RNA_pol_sigma70_r4_t2"/>
</dbReference>